<evidence type="ECO:0000313" key="3">
    <source>
        <dbReference type="Proteomes" id="UP000823786"/>
    </source>
</evidence>
<name>A0ABS4EGZ0_9HYPH</name>
<dbReference type="PANTHER" id="PTHR37477">
    <property type="entry name" value="COBALT-PRECORRIN-5A HYDROLASE"/>
    <property type="match status" value="1"/>
</dbReference>
<feature type="domain" description="CobE/GbiG C-terminal" evidence="1">
    <location>
        <begin position="13"/>
        <end position="133"/>
    </location>
</feature>
<dbReference type="InterPro" id="IPR002750">
    <property type="entry name" value="CobE/GbiG_C"/>
</dbReference>
<accession>A0ABS4EGZ0</accession>
<gene>
    <name evidence="2" type="ORF">J2Z75_000682</name>
</gene>
<organism evidence="2 3">
    <name type="scientific">Rhizobium herbae</name>
    <dbReference type="NCBI Taxonomy" id="508661"/>
    <lineage>
        <taxon>Bacteria</taxon>
        <taxon>Pseudomonadati</taxon>
        <taxon>Pseudomonadota</taxon>
        <taxon>Alphaproteobacteria</taxon>
        <taxon>Hyphomicrobiales</taxon>
        <taxon>Rhizobiaceae</taxon>
        <taxon>Rhizobium/Agrobacterium group</taxon>
        <taxon>Rhizobium</taxon>
    </lineage>
</organism>
<evidence type="ECO:0000313" key="2">
    <source>
        <dbReference type="EMBL" id="MBP1857202.1"/>
    </source>
</evidence>
<dbReference type="SUPFAM" id="SSF159664">
    <property type="entry name" value="CobE/GbiG C-terminal domain-like"/>
    <property type="match status" value="1"/>
</dbReference>
<dbReference type="InterPro" id="IPR052553">
    <property type="entry name" value="CbiG_hydrolase"/>
</dbReference>
<dbReference type="GO" id="GO:0043779">
    <property type="term" value="F:cobalt-precorrin-5A acetaldehyde-lyase activity"/>
    <property type="evidence" value="ECO:0007669"/>
    <property type="project" value="UniProtKB-EC"/>
</dbReference>
<keyword evidence="2" id="KW-0378">Hydrolase</keyword>
<proteinExistence type="predicted"/>
<sequence>MIDLDTEAGLVPLVLGLGCERGAQCDEIIRLAEEALMVAGADRRSLTCIASLDTRATEPAMIAAAAHFSVPFRVFTAATLEAESSRLENPSDIVFALTGCHGVAEAAALAAAGKTGALIVPKIKSAHATAAVARGAFIESTPDVVAGRGQNESVSSHSASAYAASEIAS</sequence>
<dbReference type="Proteomes" id="UP000823786">
    <property type="component" value="Unassembled WGS sequence"/>
</dbReference>
<keyword evidence="3" id="KW-1185">Reference proteome</keyword>
<protein>
    <submittedName>
        <fullName evidence="2">Cobalt-precorrin 5A hydrolase</fullName>
        <ecNumber evidence="2">3.7.1.12</ecNumber>
    </submittedName>
</protein>
<dbReference type="PANTHER" id="PTHR37477:SF1">
    <property type="entry name" value="COBALT-PRECORRIN-5A HYDROLASE"/>
    <property type="match status" value="1"/>
</dbReference>
<comment type="caution">
    <text evidence="2">The sequence shown here is derived from an EMBL/GenBank/DDBJ whole genome shotgun (WGS) entry which is preliminary data.</text>
</comment>
<evidence type="ECO:0000259" key="1">
    <source>
        <dbReference type="Pfam" id="PF01890"/>
    </source>
</evidence>
<reference evidence="2 3" key="1">
    <citation type="submission" date="2021-03" db="EMBL/GenBank/DDBJ databases">
        <title>Genomic Encyclopedia of Type Strains, Phase IV (KMG-IV): sequencing the most valuable type-strain genomes for metagenomic binning, comparative biology and taxonomic classification.</title>
        <authorList>
            <person name="Goeker M."/>
        </authorList>
    </citation>
    <scope>NUCLEOTIDE SEQUENCE [LARGE SCALE GENOMIC DNA]</scope>
    <source>
        <strain evidence="2 3">DSM 26427</strain>
    </source>
</reference>
<dbReference type="Pfam" id="PF01890">
    <property type="entry name" value="CbiG_C"/>
    <property type="match status" value="1"/>
</dbReference>
<dbReference type="Gene3D" id="3.30.420.180">
    <property type="entry name" value="CobE/GbiG C-terminal domain"/>
    <property type="match status" value="1"/>
</dbReference>
<dbReference type="InterPro" id="IPR036518">
    <property type="entry name" value="CobE/GbiG_C_sf"/>
</dbReference>
<dbReference type="EC" id="3.7.1.12" evidence="2"/>
<dbReference type="EMBL" id="JAGGJV010000001">
    <property type="protein sequence ID" value="MBP1857202.1"/>
    <property type="molecule type" value="Genomic_DNA"/>
</dbReference>